<evidence type="ECO:0000313" key="2">
    <source>
        <dbReference type="Proteomes" id="UP000499080"/>
    </source>
</evidence>
<gene>
    <name evidence="1" type="ORF">AVEN_48160_1</name>
</gene>
<evidence type="ECO:0000313" key="1">
    <source>
        <dbReference type="EMBL" id="GBO30191.1"/>
    </source>
</evidence>
<proteinExistence type="predicted"/>
<reference evidence="1 2" key="1">
    <citation type="journal article" date="2019" name="Sci. Rep.">
        <title>Orb-weaving spider Araneus ventricosus genome elucidates the spidroin gene catalogue.</title>
        <authorList>
            <person name="Kono N."/>
            <person name="Nakamura H."/>
            <person name="Ohtoshi R."/>
            <person name="Moran D.A.P."/>
            <person name="Shinohara A."/>
            <person name="Yoshida Y."/>
            <person name="Fujiwara M."/>
            <person name="Mori M."/>
            <person name="Tomita M."/>
            <person name="Arakawa K."/>
        </authorList>
    </citation>
    <scope>NUCLEOTIDE SEQUENCE [LARGE SCALE GENOMIC DNA]</scope>
</reference>
<comment type="caution">
    <text evidence="1">The sequence shown here is derived from an EMBL/GenBank/DDBJ whole genome shotgun (WGS) entry which is preliminary data.</text>
</comment>
<protein>
    <submittedName>
        <fullName evidence="1">Uncharacterized protein</fullName>
    </submittedName>
</protein>
<keyword evidence="2" id="KW-1185">Reference proteome</keyword>
<dbReference type="AlphaFoldDB" id="A0A4Y2VZV6"/>
<dbReference type="EMBL" id="BGPR01053362">
    <property type="protein sequence ID" value="GBO30191.1"/>
    <property type="molecule type" value="Genomic_DNA"/>
</dbReference>
<accession>A0A4Y2VZV6</accession>
<organism evidence="1 2">
    <name type="scientific">Araneus ventricosus</name>
    <name type="common">Orbweaver spider</name>
    <name type="synonym">Epeira ventricosa</name>
    <dbReference type="NCBI Taxonomy" id="182803"/>
    <lineage>
        <taxon>Eukaryota</taxon>
        <taxon>Metazoa</taxon>
        <taxon>Ecdysozoa</taxon>
        <taxon>Arthropoda</taxon>
        <taxon>Chelicerata</taxon>
        <taxon>Arachnida</taxon>
        <taxon>Araneae</taxon>
        <taxon>Araneomorphae</taxon>
        <taxon>Entelegynae</taxon>
        <taxon>Araneoidea</taxon>
        <taxon>Araneidae</taxon>
        <taxon>Araneus</taxon>
    </lineage>
</organism>
<dbReference type="Proteomes" id="UP000499080">
    <property type="component" value="Unassembled WGS sequence"/>
</dbReference>
<sequence>MKKKNIINLYYRGNNFENPIMFSIQDCISQLATPVSIRESHPSRLSTTHCEEKRGEGERVHFTIPYVNKTFVYKDSKILRAATQMAKKACLKGFGNLVVSKDKGLSQRFP</sequence>
<name>A0A4Y2VZV6_ARAVE</name>